<dbReference type="Proteomes" id="UP000323884">
    <property type="component" value="Unassembled WGS sequence"/>
</dbReference>
<protein>
    <submittedName>
        <fullName evidence="3">PorT family protein</fullName>
    </submittedName>
</protein>
<organism evidence="3 4">
    <name type="scientific">Chryseobacterium panacisoli</name>
    <dbReference type="NCBI Taxonomy" id="1807141"/>
    <lineage>
        <taxon>Bacteria</taxon>
        <taxon>Pseudomonadati</taxon>
        <taxon>Bacteroidota</taxon>
        <taxon>Flavobacteriia</taxon>
        <taxon>Flavobacteriales</taxon>
        <taxon>Weeksellaceae</taxon>
        <taxon>Chryseobacterium group</taxon>
        <taxon>Chryseobacterium</taxon>
    </lineage>
</organism>
<dbReference type="EMBL" id="VTRU01000009">
    <property type="protein sequence ID" value="TZF92375.1"/>
    <property type="molecule type" value="Genomic_DNA"/>
</dbReference>
<evidence type="ECO:0000313" key="3">
    <source>
        <dbReference type="EMBL" id="TZF92375.1"/>
    </source>
</evidence>
<feature type="signal peptide" evidence="1">
    <location>
        <begin position="1"/>
        <end position="19"/>
    </location>
</feature>
<comment type="caution">
    <text evidence="3">The sequence shown here is derived from an EMBL/GenBank/DDBJ whole genome shotgun (WGS) entry which is preliminary data.</text>
</comment>
<dbReference type="OrthoDB" id="947434at2"/>
<evidence type="ECO:0000313" key="4">
    <source>
        <dbReference type="Proteomes" id="UP000323884"/>
    </source>
</evidence>
<evidence type="ECO:0000256" key="1">
    <source>
        <dbReference type="SAM" id="SignalP"/>
    </source>
</evidence>
<accession>A0A5D8ZBR6</accession>
<keyword evidence="1" id="KW-0732">Signal</keyword>
<name>A0A5D8ZBR6_9FLAO</name>
<proteinExistence type="predicted"/>
<reference evidence="3 4" key="1">
    <citation type="submission" date="2019-08" db="EMBL/GenBank/DDBJ databases">
        <title>Draft genome sequence of Chryseobacterium sp. Gsoil 183.</title>
        <authorList>
            <person name="Im W.-T."/>
        </authorList>
    </citation>
    <scope>NUCLEOTIDE SEQUENCE [LARGE SCALE GENOMIC DNA]</scope>
    <source>
        <strain evidence="3 4">Gsoil 183</strain>
    </source>
</reference>
<evidence type="ECO:0000259" key="2">
    <source>
        <dbReference type="Pfam" id="PF13568"/>
    </source>
</evidence>
<keyword evidence="4" id="KW-1185">Reference proteome</keyword>
<feature type="domain" description="Outer membrane protein beta-barrel" evidence="2">
    <location>
        <begin position="19"/>
        <end position="188"/>
    </location>
</feature>
<gene>
    <name evidence="3" type="ORF">FW781_21815</name>
</gene>
<dbReference type="InterPro" id="IPR025665">
    <property type="entry name" value="Beta-barrel_OMP_2"/>
</dbReference>
<dbReference type="RefSeq" id="WP_149389354.1">
    <property type="nucleotide sequence ID" value="NZ_VTRU01000009.1"/>
</dbReference>
<dbReference type="SUPFAM" id="SSF56925">
    <property type="entry name" value="OMPA-like"/>
    <property type="match status" value="1"/>
</dbReference>
<sequence>MKKNIFFLAVFAFSALLNAQENQKNPTSMSFGVKGGYSLSDMKFFGTGLDSKSYFYAGIVAEQPLSSKFGLQAELLYTQLGGKDAYPWYELVGNEVINMGNMNFDYKFNQIQVPVSVKYYIVPQLSASAGINLGFNISSKVKMDNLFDESETHNYESLKTLNLFPFLGAEYKINEKFFVDARYNFNFIEMNKSNAVPIKIGFLQTGVGYKFK</sequence>
<dbReference type="Gene3D" id="2.40.160.20">
    <property type="match status" value="1"/>
</dbReference>
<dbReference type="Pfam" id="PF13568">
    <property type="entry name" value="OMP_b-brl_2"/>
    <property type="match status" value="1"/>
</dbReference>
<dbReference type="InterPro" id="IPR011250">
    <property type="entry name" value="OMP/PagP_B-barrel"/>
</dbReference>
<dbReference type="AlphaFoldDB" id="A0A5D8ZBR6"/>
<feature type="chain" id="PRO_5022802249" evidence="1">
    <location>
        <begin position="20"/>
        <end position="212"/>
    </location>
</feature>